<dbReference type="EMBL" id="MPUH01001165">
    <property type="protein sequence ID" value="OMJ69727.1"/>
    <property type="molecule type" value="Genomic_DNA"/>
</dbReference>
<name>A0A1R2AZ12_9CILI</name>
<dbReference type="InterPro" id="IPR042299">
    <property type="entry name" value="Ufd1-like_Nn"/>
</dbReference>
<dbReference type="GO" id="GO:0031593">
    <property type="term" value="F:polyubiquitin modification-dependent protein binding"/>
    <property type="evidence" value="ECO:0007669"/>
    <property type="project" value="TreeGrafter"/>
</dbReference>
<organism evidence="5 6">
    <name type="scientific">Stentor coeruleus</name>
    <dbReference type="NCBI Taxonomy" id="5963"/>
    <lineage>
        <taxon>Eukaryota</taxon>
        <taxon>Sar</taxon>
        <taxon>Alveolata</taxon>
        <taxon>Ciliophora</taxon>
        <taxon>Postciliodesmatophora</taxon>
        <taxon>Heterotrichea</taxon>
        <taxon>Heterotrichida</taxon>
        <taxon>Stentoridae</taxon>
        <taxon>Stentor</taxon>
    </lineage>
</organism>
<dbReference type="GO" id="GO:0006511">
    <property type="term" value="P:ubiquitin-dependent protein catabolic process"/>
    <property type="evidence" value="ECO:0007669"/>
    <property type="project" value="InterPro"/>
</dbReference>
<keyword evidence="6" id="KW-1185">Reference proteome</keyword>
<dbReference type="AlphaFoldDB" id="A0A1R2AZ12"/>
<feature type="domain" description="Ubiquitin fusion degradation protein UFD1 N-terminal subdomain 1" evidence="4">
    <location>
        <begin position="18"/>
        <end position="95"/>
    </location>
</feature>
<evidence type="ECO:0000256" key="3">
    <source>
        <dbReference type="SAM" id="MobiDB-lite"/>
    </source>
</evidence>
<evidence type="ECO:0000256" key="1">
    <source>
        <dbReference type="ARBA" id="ARBA00006043"/>
    </source>
</evidence>
<gene>
    <name evidence="5" type="ORF">SteCoe_32469</name>
</gene>
<sequence length="354" mass="41611">MTDHRCPEFVYKITHIHPIEAWPKYRACMEYSDKLVLPYSILLAIRRTHQPLPPLFQISLIREKSLPLITGVLHFSSEEQHAYFPSWILRRISFGRHKKDELYIELLPVSKANLYPFPPLKRVEIYMEILPDYEQCKQALCAYSILTKGDWMKIMIEEKVYRIYIVAVFPKNKCIIKDGHFDISVRTFIPKVLIKQDLIKLKKTDRKVMSFEKTKSKFYEVLKSRGFDSGHVSTPLQTLHPRINNQGAQQALRYTSLSIRRSEGLRNDFKPRDSTLKIQRTESPPSPITKERKPEKNLQNEALDLLPWGQDDHNFLRGYTVQTTPMPSLTLHNFSHQKFLELMKKSSNKVRLSE</sequence>
<dbReference type="InterPro" id="IPR055417">
    <property type="entry name" value="UFD1_N1"/>
</dbReference>
<dbReference type="Pfam" id="PF03152">
    <property type="entry name" value="UFD1_N1"/>
    <property type="match status" value="1"/>
</dbReference>
<dbReference type="GO" id="GO:0034098">
    <property type="term" value="C:VCP-NPL4-UFD1 AAA ATPase complex"/>
    <property type="evidence" value="ECO:0007669"/>
    <property type="project" value="TreeGrafter"/>
</dbReference>
<dbReference type="Proteomes" id="UP000187209">
    <property type="component" value="Unassembled WGS sequence"/>
</dbReference>
<feature type="compositionally biased region" description="Basic and acidic residues" evidence="3">
    <location>
        <begin position="266"/>
        <end position="275"/>
    </location>
</feature>
<protein>
    <recommendedName>
        <fullName evidence="4">Ubiquitin fusion degradation protein UFD1 N-terminal subdomain 1 domain-containing protein</fullName>
    </recommendedName>
</protein>
<keyword evidence="2" id="KW-0833">Ubl conjugation pathway</keyword>
<dbReference type="PANTHER" id="PTHR12555">
    <property type="entry name" value="UBIQUITIN FUSION DEGRADATON PROTEIN 1"/>
    <property type="match status" value="1"/>
</dbReference>
<comment type="similarity">
    <text evidence="1">Belongs to the UFD1 family.</text>
</comment>
<evidence type="ECO:0000313" key="6">
    <source>
        <dbReference type="Proteomes" id="UP000187209"/>
    </source>
</evidence>
<proteinExistence type="inferred from homology"/>
<evidence type="ECO:0000256" key="2">
    <source>
        <dbReference type="ARBA" id="ARBA00022786"/>
    </source>
</evidence>
<dbReference type="Gene3D" id="2.40.40.50">
    <property type="entry name" value="Ubiquitin fusion degradation protein UFD1, N-terminal domain"/>
    <property type="match status" value="1"/>
</dbReference>
<dbReference type="PANTHER" id="PTHR12555:SF13">
    <property type="entry name" value="UBIQUITIN RECOGNITION FACTOR IN ER-ASSOCIATED DEGRADATION PROTEIN 1"/>
    <property type="match status" value="1"/>
</dbReference>
<reference evidence="5 6" key="1">
    <citation type="submission" date="2016-11" db="EMBL/GenBank/DDBJ databases">
        <title>The macronuclear genome of Stentor coeruleus: a giant cell with tiny introns.</title>
        <authorList>
            <person name="Slabodnick M."/>
            <person name="Ruby J.G."/>
            <person name="Reiff S.B."/>
            <person name="Swart E.C."/>
            <person name="Gosai S."/>
            <person name="Prabakaran S."/>
            <person name="Witkowska E."/>
            <person name="Larue G.E."/>
            <person name="Fisher S."/>
            <person name="Freeman R.M."/>
            <person name="Gunawardena J."/>
            <person name="Chu W."/>
            <person name="Stover N.A."/>
            <person name="Gregory B.D."/>
            <person name="Nowacki M."/>
            <person name="Derisi J."/>
            <person name="Roy S.W."/>
            <person name="Marshall W.F."/>
            <person name="Sood P."/>
        </authorList>
    </citation>
    <scope>NUCLEOTIDE SEQUENCE [LARGE SCALE GENOMIC DNA]</scope>
    <source>
        <strain evidence="5">WM001</strain>
    </source>
</reference>
<comment type="caution">
    <text evidence="5">The sequence shown here is derived from an EMBL/GenBank/DDBJ whole genome shotgun (WGS) entry which is preliminary data.</text>
</comment>
<dbReference type="GO" id="GO:0036503">
    <property type="term" value="P:ERAD pathway"/>
    <property type="evidence" value="ECO:0007669"/>
    <property type="project" value="TreeGrafter"/>
</dbReference>
<feature type="region of interest" description="Disordered" evidence="3">
    <location>
        <begin position="266"/>
        <end position="297"/>
    </location>
</feature>
<dbReference type="InterPro" id="IPR004854">
    <property type="entry name" value="Ufd1-like"/>
</dbReference>
<evidence type="ECO:0000259" key="4">
    <source>
        <dbReference type="Pfam" id="PF03152"/>
    </source>
</evidence>
<accession>A0A1R2AZ12</accession>
<evidence type="ECO:0000313" key="5">
    <source>
        <dbReference type="EMBL" id="OMJ69727.1"/>
    </source>
</evidence>